<dbReference type="Pfam" id="PF00646">
    <property type="entry name" value="F-box"/>
    <property type="match status" value="1"/>
</dbReference>
<evidence type="ECO:0000313" key="2">
    <source>
        <dbReference type="EnsemblPlants" id="ORUFI08G24970.1"/>
    </source>
</evidence>
<protein>
    <recommendedName>
        <fullName evidence="1">F-box domain-containing protein</fullName>
    </recommendedName>
</protein>
<feature type="domain" description="F-box" evidence="1">
    <location>
        <begin position="1"/>
        <end position="44"/>
    </location>
</feature>
<reference evidence="2" key="2">
    <citation type="submission" date="2015-06" db="UniProtKB">
        <authorList>
            <consortium name="EnsemblPlants"/>
        </authorList>
    </citation>
    <scope>IDENTIFICATION</scope>
</reference>
<dbReference type="InterPro" id="IPR001810">
    <property type="entry name" value="F-box_dom"/>
</dbReference>
<dbReference type="Gene3D" id="1.20.1280.50">
    <property type="match status" value="1"/>
</dbReference>
<organism evidence="2 3">
    <name type="scientific">Oryza rufipogon</name>
    <name type="common">Brownbeard rice</name>
    <name type="synonym">Asian wild rice</name>
    <dbReference type="NCBI Taxonomy" id="4529"/>
    <lineage>
        <taxon>Eukaryota</taxon>
        <taxon>Viridiplantae</taxon>
        <taxon>Streptophyta</taxon>
        <taxon>Embryophyta</taxon>
        <taxon>Tracheophyta</taxon>
        <taxon>Spermatophyta</taxon>
        <taxon>Magnoliopsida</taxon>
        <taxon>Liliopsida</taxon>
        <taxon>Poales</taxon>
        <taxon>Poaceae</taxon>
        <taxon>BOP clade</taxon>
        <taxon>Oryzoideae</taxon>
        <taxon>Oryzeae</taxon>
        <taxon>Oryzinae</taxon>
        <taxon>Oryza</taxon>
    </lineage>
</organism>
<dbReference type="PANTHER" id="PTHR34591">
    <property type="entry name" value="OS03G0653100 PROTEIN-RELATED"/>
    <property type="match status" value="1"/>
</dbReference>
<dbReference type="EnsemblPlants" id="ORUFI08G24970.1">
    <property type="protein sequence ID" value="ORUFI08G24970.1"/>
    <property type="gene ID" value="ORUFI08G24970"/>
</dbReference>
<dbReference type="PROSITE" id="PS50181">
    <property type="entry name" value="FBOX"/>
    <property type="match status" value="1"/>
</dbReference>
<dbReference type="Gramene" id="ORUFI08G24970.1">
    <property type="protein sequence ID" value="ORUFI08G24970.1"/>
    <property type="gene ID" value="ORUFI08G24970"/>
</dbReference>
<accession>A0A0E0QLZ5</accession>
<dbReference type="HOGENOM" id="CLU_030606_0_0_1"/>
<dbReference type="InterPro" id="IPR036047">
    <property type="entry name" value="F-box-like_dom_sf"/>
</dbReference>
<dbReference type="OMA" id="GNLCPKF"/>
<keyword evidence="3" id="KW-1185">Reference proteome</keyword>
<dbReference type="SUPFAM" id="SSF81383">
    <property type="entry name" value="F-box domain"/>
    <property type="match status" value="1"/>
</dbReference>
<name>A0A0E0QLZ5_ORYRU</name>
<sequence length="410" mass="47225">MEDLPDDLLLEVLRRLPPISLDASRVVCSAWRAAVDANRLLRADLLPLSVAGIVVNPLSLGSRFLCRPNAAATIADDLDDIRNTSRGIFNRFDFRVSDHCNGLFLVDDDVQHVVNPDTRQWAPLPGYPPPHPCYPHKLFSPTICLVFDPAVSPHFEVLVIPRLRSELRRPREWPPSPFVLRAFSSRTGGDQWEDRISLSNGTYRVIQSEPSMSLRYREKHPDLYLGKSEKGVHCARVSFDHLMVWFLSESHGQTQMKWVLKHRSRIASLLPRRTTYEEQSGESWILHGANYQGDFHADADDVSWMFNLEWQRDSYDDDDDHHENKRHAKYVTFLGFHPFDEEVVFLGETFRRGFAYNLNNSEIQDLGNLCPKFYDRTYHQALIQTSFVYTPCWIGLERALSLSLSLSPCK</sequence>
<evidence type="ECO:0000259" key="1">
    <source>
        <dbReference type="PROSITE" id="PS50181"/>
    </source>
</evidence>
<dbReference type="Proteomes" id="UP000008022">
    <property type="component" value="Unassembled WGS sequence"/>
</dbReference>
<dbReference type="SMART" id="SM00256">
    <property type="entry name" value="FBOX"/>
    <property type="match status" value="1"/>
</dbReference>
<proteinExistence type="predicted"/>
<dbReference type="PANTHER" id="PTHR34591:SF13">
    <property type="entry name" value="OS03G0669900 PROTEIN"/>
    <property type="match status" value="1"/>
</dbReference>
<dbReference type="AlphaFoldDB" id="A0A0E0QLZ5"/>
<reference evidence="3" key="1">
    <citation type="submission" date="2013-06" db="EMBL/GenBank/DDBJ databases">
        <authorList>
            <person name="Zhao Q."/>
        </authorList>
    </citation>
    <scope>NUCLEOTIDE SEQUENCE</scope>
    <source>
        <strain evidence="3">cv. W1943</strain>
    </source>
</reference>
<evidence type="ECO:0000313" key="3">
    <source>
        <dbReference type="Proteomes" id="UP000008022"/>
    </source>
</evidence>